<proteinExistence type="predicted"/>
<dbReference type="EMBL" id="CZBX01000007">
    <property type="protein sequence ID" value="CUQ88204.1"/>
    <property type="molecule type" value="Genomic_DNA"/>
</dbReference>
<keyword evidence="1" id="KW-1133">Transmembrane helix</keyword>
<keyword evidence="1" id="KW-0472">Membrane</keyword>
<gene>
    <name evidence="2" type="ORF">ERS852502_01724</name>
</gene>
<evidence type="ECO:0000313" key="2">
    <source>
        <dbReference type="EMBL" id="CUQ88204.1"/>
    </source>
</evidence>
<evidence type="ECO:0000256" key="1">
    <source>
        <dbReference type="SAM" id="Phobius"/>
    </source>
</evidence>
<dbReference type="AlphaFoldDB" id="A0A174ZM79"/>
<sequence>MTGGNIFILAKKKNKSVNIKRYKAKKEFNIGMFLFAVVFIYLIVTITAYLLEDKPSIYEVREGSIVKDNTYTGLIIRQETTVNAESGGYINYYQNGNSKVKYGAPVYAISKNALNFDDSSTESSSTADLSPDVQSGLVTQLQTFNENYDNSNFSSIYTLKNELQNTLQNAYCTTKTAQLASVIESSGQTVTTSSAGQDGIVSHTIDGLESLTVDNFTADNFNKTNYKVTELTDQMKISSGSPAYRLITSENWSVVIPLKEDTAKEFQKSNLQNVQVRIDKDSEKMWSAFSVLERDGNFYGVLTFDNSMIRYASERFLNIELILEDECGLKIPKSSVVEEQFFVIPHDYITNGGNSSLEGVMVLDSKGTASFQAVDIYDTSDDGEVYLSRDQLKSGTVIVKPDSSDTYTIETKKPLKGVYNINKGYAIFKKVSILCESDEYYIVQEGDSYGLSNYDHIVQNGAGVSSDDVVFQ</sequence>
<dbReference type="Proteomes" id="UP000078383">
    <property type="component" value="Unassembled WGS sequence"/>
</dbReference>
<reference evidence="2 3" key="1">
    <citation type="submission" date="2015-09" db="EMBL/GenBank/DDBJ databases">
        <authorList>
            <consortium name="Pathogen Informatics"/>
        </authorList>
    </citation>
    <scope>NUCLEOTIDE SEQUENCE [LARGE SCALE GENOMIC DNA]</scope>
    <source>
        <strain evidence="2 3">2789STDY5834889</strain>
    </source>
</reference>
<organism evidence="2 3">
    <name type="scientific">[Ruminococcus] torques</name>
    <dbReference type="NCBI Taxonomy" id="33039"/>
    <lineage>
        <taxon>Bacteria</taxon>
        <taxon>Bacillati</taxon>
        <taxon>Bacillota</taxon>
        <taxon>Clostridia</taxon>
        <taxon>Lachnospirales</taxon>
        <taxon>Lachnospiraceae</taxon>
        <taxon>Mediterraneibacter</taxon>
    </lineage>
</organism>
<accession>A0A174ZM79</accession>
<protein>
    <submittedName>
        <fullName evidence="2">Putative membrane fusion protein</fullName>
    </submittedName>
</protein>
<evidence type="ECO:0000313" key="3">
    <source>
        <dbReference type="Proteomes" id="UP000078383"/>
    </source>
</evidence>
<feature type="transmembrane region" description="Helical" evidence="1">
    <location>
        <begin position="30"/>
        <end position="51"/>
    </location>
</feature>
<name>A0A174ZM79_9FIRM</name>
<keyword evidence="1" id="KW-0812">Transmembrane</keyword>